<name>A0A506VGE2_9GAMM</name>
<dbReference type="EMBL" id="VHQI01000001">
    <property type="protein sequence ID" value="TPW44140.1"/>
    <property type="molecule type" value="Genomic_DNA"/>
</dbReference>
<organism evidence="1 2">
    <name type="scientific">Mixta tenebrionis</name>
    <dbReference type="NCBI Taxonomy" id="2562439"/>
    <lineage>
        <taxon>Bacteria</taxon>
        <taxon>Pseudomonadati</taxon>
        <taxon>Pseudomonadota</taxon>
        <taxon>Gammaproteobacteria</taxon>
        <taxon>Enterobacterales</taxon>
        <taxon>Erwiniaceae</taxon>
        <taxon>Mixta</taxon>
    </lineage>
</organism>
<keyword evidence="2" id="KW-1185">Reference proteome</keyword>
<dbReference type="OrthoDB" id="1045962at2"/>
<dbReference type="RefSeq" id="WP_141174162.1">
    <property type="nucleotide sequence ID" value="NZ_JBHUFX010000004.1"/>
</dbReference>
<protein>
    <submittedName>
        <fullName evidence="1">DUF4303 domain-containing protein</fullName>
    </submittedName>
</protein>
<accession>A0A506VGE2</accession>
<proteinExistence type="predicted"/>
<comment type="caution">
    <text evidence="1">The sequence shown here is derived from an EMBL/GenBank/DDBJ whole genome shotgun (WGS) entry which is preliminary data.</text>
</comment>
<gene>
    <name evidence="1" type="ORF">FKM52_00025</name>
</gene>
<evidence type="ECO:0000313" key="1">
    <source>
        <dbReference type="EMBL" id="TPW44140.1"/>
    </source>
</evidence>
<dbReference type="AlphaFoldDB" id="A0A506VGE2"/>
<reference evidence="1 2" key="1">
    <citation type="submission" date="2019-06" db="EMBL/GenBank/DDBJ databases">
        <authorList>
            <person name="Yang Y."/>
        </authorList>
    </citation>
    <scope>NUCLEOTIDE SEQUENCE [LARGE SCALE GENOMIC DNA]</scope>
    <source>
        <strain evidence="1 2">BIT-26</strain>
    </source>
</reference>
<sequence length="139" mass="16330">MEDFYIDFEKKLIEAVEGDFFSLYKKMSNEEIYVGSLVVDSDLTGFFLIFNTVEYLRKKDESLSRDDQFKEFREILSPDELKKLLGNYDGSFRSTKWIPDEWGYGNNSLDFSLVNEMSRKLSEKSNLLGDDFSDFEKNS</sequence>
<evidence type="ECO:0000313" key="2">
    <source>
        <dbReference type="Proteomes" id="UP000319523"/>
    </source>
</evidence>
<dbReference type="Proteomes" id="UP000319523">
    <property type="component" value="Unassembled WGS sequence"/>
</dbReference>